<keyword evidence="5" id="KW-1185">Reference proteome</keyword>
<evidence type="ECO:0000313" key="5">
    <source>
        <dbReference type="Proteomes" id="UP000824998"/>
    </source>
</evidence>
<protein>
    <recommendedName>
        <fullName evidence="3">Chromo domain-containing protein</fullName>
    </recommendedName>
</protein>
<feature type="compositionally biased region" description="Polar residues" evidence="2">
    <location>
        <begin position="311"/>
        <end position="322"/>
    </location>
</feature>
<comment type="subunit">
    <text evidence="1">Component of the NuA4 histone acetyltransferase complex.</text>
</comment>
<dbReference type="InterPro" id="IPR000953">
    <property type="entry name" value="Chromo/chromo_shadow_dom"/>
</dbReference>
<feature type="domain" description="Chromo" evidence="3">
    <location>
        <begin position="423"/>
        <end position="483"/>
    </location>
</feature>
<dbReference type="Proteomes" id="UP000824998">
    <property type="component" value="Unassembled WGS sequence"/>
</dbReference>
<feature type="compositionally biased region" description="Acidic residues" evidence="2">
    <location>
        <begin position="396"/>
        <end position="422"/>
    </location>
</feature>
<feature type="compositionally biased region" description="Acidic residues" evidence="2">
    <location>
        <begin position="223"/>
        <end position="238"/>
    </location>
</feature>
<evidence type="ECO:0000259" key="3">
    <source>
        <dbReference type="PROSITE" id="PS50013"/>
    </source>
</evidence>
<evidence type="ECO:0000256" key="1">
    <source>
        <dbReference type="ARBA" id="ARBA00011353"/>
    </source>
</evidence>
<feature type="compositionally biased region" description="Basic residues" evidence="2">
    <location>
        <begin position="129"/>
        <end position="141"/>
    </location>
</feature>
<evidence type="ECO:0000256" key="2">
    <source>
        <dbReference type="SAM" id="MobiDB-lite"/>
    </source>
</evidence>
<dbReference type="PROSITE" id="PS50013">
    <property type="entry name" value="CHROMO_2"/>
    <property type="match status" value="1"/>
</dbReference>
<gene>
    <name evidence="4" type="ORF">BJ875DRAFT_439572</name>
</gene>
<feature type="region of interest" description="Disordered" evidence="2">
    <location>
        <begin position="124"/>
        <end position="156"/>
    </location>
</feature>
<feature type="compositionally biased region" description="Polar residues" evidence="2">
    <location>
        <begin position="478"/>
        <end position="498"/>
    </location>
</feature>
<feature type="region of interest" description="Disordered" evidence="2">
    <location>
        <begin position="475"/>
        <end position="542"/>
    </location>
</feature>
<feature type="compositionally biased region" description="Polar residues" evidence="2">
    <location>
        <begin position="347"/>
        <end position="368"/>
    </location>
</feature>
<sequence>MVVRNSLTASGCSGLKTSQAPPSTYVQVVVTEGVRVYISDRPEYIPNPRSYLDPISLIATHDLDGVIKQEVQVDPFTWYYIVTHPNQPALNVRVKPQNIGNWVSARTLETWEIKQSAIREKDQEEYHKKIQGKRKKGKRKLGTVQDPEEPEEREQLPWNWRRSSAAFADTILPFTSPDSKGGVDTKENPVKIFQSPTKSPGKGPSLASPVVMLGLNTTMASDGIDDSNDNEEDEDEDAAIAFQLNSEISHPNWRRSTSSRSALHISLFEKGSQSRSGSSIGSATHRRLGLPALGVSNPPKPAGRSPLFSGTPPSASMSSLATFQEHENPEKAQRSPLMDNMSKRSHVTSSPSKNNGKVVSESVSQRYSNFKKGPTMFNTSGSQEPPLKSVPRPYDLDPEPNADNGEELFSEEDASGDDVEDEWEVEEIVKDEMRENASGSLELRYLIRWIGDYDDTWEPSKYVSADLISSYKAKKRSQNSSNELQAESGMKNITSYFPTPNPNVPEDDVASSEGLFVSDDETSIVHNNKRKEREVEHATGFD</sequence>
<name>A0A9P8C7H2_9HELO</name>
<dbReference type="SMART" id="SM00298">
    <property type="entry name" value="CHROMO"/>
    <property type="match status" value="1"/>
</dbReference>
<comment type="caution">
    <text evidence="4">The sequence shown here is derived from an EMBL/GenBank/DDBJ whole genome shotgun (WGS) entry which is preliminary data.</text>
</comment>
<dbReference type="OrthoDB" id="3543857at2759"/>
<feature type="region of interest" description="Disordered" evidence="2">
    <location>
        <begin position="290"/>
        <end position="422"/>
    </location>
</feature>
<feature type="compositionally biased region" description="Basic and acidic residues" evidence="2">
    <location>
        <begin position="324"/>
        <end position="333"/>
    </location>
</feature>
<dbReference type="SUPFAM" id="SSF54160">
    <property type="entry name" value="Chromo domain-like"/>
    <property type="match status" value="1"/>
</dbReference>
<evidence type="ECO:0000313" key="4">
    <source>
        <dbReference type="EMBL" id="KAG9236277.1"/>
    </source>
</evidence>
<reference evidence="4" key="1">
    <citation type="journal article" date="2021" name="IMA Fungus">
        <title>Genomic characterization of three marine fungi, including Emericellopsis atlantica sp. nov. with signatures of a generalist lifestyle and marine biomass degradation.</title>
        <authorList>
            <person name="Hagestad O.C."/>
            <person name="Hou L."/>
            <person name="Andersen J.H."/>
            <person name="Hansen E.H."/>
            <person name="Altermark B."/>
            <person name="Li C."/>
            <person name="Kuhnert E."/>
            <person name="Cox R.J."/>
            <person name="Crous P.W."/>
            <person name="Spatafora J.W."/>
            <person name="Lail K."/>
            <person name="Amirebrahimi M."/>
            <person name="Lipzen A."/>
            <person name="Pangilinan J."/>
            <person name="Andreopoulos W."/>
            <person name="Hayes R.D."/>
            <person name="Ng V."/>
            <person name="Grigoriev I.V."/>
            <person name="Jackson S.A."/>
            <person name="Sutton T.D.S."/>
            <person name="Dobson A.D.W."/>
            <person name="Rama T."/>
        </authorList>
    </citation>
    <scope>NUCLEOTIDE SEQUENCE</scope>
    <source>
        <strain evidence="4">TRa018bII</strain>
    </source>
</reference>
<feature type="region of interest" description="Disordered" evidence="2">
    <location>
        <begin position="219"/>
        <end position="238"/>
    </location>
</feature>
<accession>A0A9P8C7H2</accession>
<dbReference type="InterPro" id="IPR016197">
    <property type="entry name" value="Chromo-like_dom_sf"/>
</dbReference>
<dbReference type="GO" id="GO:0006338">
    <property type="term" value="P:chromatin remodeling"/>
    <property type="evidence" value="ECO:0007669"/>
    <property type="project" value="UniProtKB-ARBA"/>
</dbReference>
<dbReference type="Gene3D" id="2.40.50.40">
    <property type="match status" value="1"/>
</dbReference>
<dbReference type="AlphaFoldDB" id="A0A9P8C7H2"/>
<dbReference type="EMBL" id="MU251411">
    <property type="protein sequence ID" value="KAG9236277.1"/>
    <property type="molecule type" value="Genomic_DNA"/>
</dbReference>
<proteinExistence type="predicted"/>
<feature type="compositionally biased region" description="Basic and acidic residues" evidence="2">
    <location>
        <begin position="531"/>
        <end position="542"/>
    </location>
</feature>
<organism evidence="4 5">
    <name type="scientific">Amylocarpus encephaloides</name>
    <dbReference type="NCBI Taxonomy" id="45428"/>
    <lineage>
        <taxon>Eukaryota</taxon>
        <taxon>Fungi</taxon>
        <taxon>Dikarya</taxon>
        <taxon>Ascomycota</taxon>
        <taxon>Pezizomycotina</taxon>
        <taxon>Leotiomycetes</taxon>
        <taxon>Helotiales</taxon>
        <taxon>Helotiales incertae sedis</taxon>
        <taxon>Amylocarpus</taxon>
    </lineage>
</organism>